<name>A0AC58N839_CASCN</name>
<reference evidence="2" key="1">
    <citation type="submission" date="2025-08" db="UniProtKB">
        <authorList>
            <consortium name="RefSeq"/>
        </authorList>
    </citation>
    <scope>IDENTIFICATION</scope>
</reference>
<evidence type="ECO:0000313" key="1">
    <source>
        <dbReference type="Proteomes" id="UP001732720"/>
    </source>
</evidence>
<protein>
    <submittedName>
        <fullName evidence="2">Butyrophilin-like protein 2</fullName>
    </submittedName>
</protein>
<accession>A0AC58N839</accession>
<sequence length="501" mass="56350">MLDIIPGYSVSGMIASFFFILLTMKQSDDFRVIGPANPILAKVGEDALLTCQLVSKRTMMHMEVTWYRLKPSTPVTSHWDRSEKTEILIEEYRGRMERIENSTAEGIVTLKIHDVQPSDNGQYWCHFQKGSYCAETSLQLKVAGVGSAPNIHMEASREDGVQFVCTAKGWFPEPQVYWEDILGEKLLTVSEHHIPDEDGMFYVEDKLVVRNSSVETVSCYIYNPVLDEGKEAVITFSEKLQAELAFLKVIGPSEPTLARVGEDIQLTCNLSPKTNAQSMEVRWIRSHWYPAVYVYMDGDHVAGEQMAEYRGRTALLSDAIHEGRLTLQIHNARTSDDGQYWCLFEKDGVYQEASLDVKVIAVGSSPLITLEEQKDEKIQLMCTSDGWFPRPHVQWKDMEGQTMLSFSEALSQGSHGLFHVETFLLVANSSETNVICSVSNLPLGEEKTAAFSLSESKPNILWKILSVLSVLGLLLVMAKLLVMMKTYMKVTVTMDPNTALF</sequence>
<dbReference type="Proteomes" id="UP001732720">
    <property type="component" value="Chromosome 8"/>
</dbReference>
<gene>
    <name evidence="2" type="primary">Btnl2</name>
</gene>
<dbReference type="RefSeq" id="XP_073937803.1">
    <property type="nucleotide sequence ID" value="XM_074081702.1"/>
</dbReference>
<organism evidence="1 2">
    <name type="scientific">Castor canadensis</name>
    <name type="common">American beaver</name>
    <dbReference type="NCBI Taxonomy" id="51338"/>
    <lineage>
        <taxon>Eukaryota</taxon>
        <taxon>Metazoa</taxon>
        <taxon>Chordata</taxon>
        <taxon>Craniata</taxon>
        <taxon>Vertebrata</taxon>
        <taxon>Euteleostomi</taxon>
        <taxon>Mammalia</taxon>
        <taxon>Eutheria</taxon>
        <taxon>Euarchontoglires</taxon>
        <taxon>Glires</taxon>
        <taxon>Rodentia</taxon>
        <taxon>Castorimorpha</taxon>
        <taxon>Castoridae</taxon>
        <taxon>Castor</taxon>
    </lineage>
</organism>
<proteinExistence type="predicted"/>
<evidence type="ECO:0000313" key="2">
    <source>
        <dbReference type="RefSeq" id="XP_073937803.1"/>
    </source>
</evidence>
<keyword evidence="1" id="KW-1185">Reference proteome</keyword>